<evidence type="ECO:0000259" key="7">
    <source>
        <dbReference type="Pfam" id="PF07980"/>
    </source>
</evidence>
<dbReference type="Proteomes" id="UP000270046">
    <property type="component" value="Chromosome"/>
</dbReference>
<evidence type="ECO:0000256" key="6">
    <source>
        <dbReference type="SAM" id="SignalP"/>
    </source>
</evidence>
<dbReference type="InterPro" id="IPR033985">
    <property type="entry name" value="SusD-like_N"/>
</dbReference>
<organism evidence="9 10">
    <name type="scientific">Mucilaginibacter celer</name>
    <dbReference type="NCBI Taxonomy" id="2305508"/>
    <lineage>
        <taxon>Bacteria</taxon>
        <taxon>Pseudomonadati</taxon>
        <taxon>Bacteroidota</taxon>
        <taxon>Sphingobacteriia</taxon>
        <taxon>Sphingobacteriales</taxon>
        <taxon>Sphingobacteriaceae</taxon>
        <taxon>Mucilaginibacter</taxon>
    </lineage>
</organism>
<evidence type="ECO:0000256" key="5">
    <source>
        <dbReference type="ARBA" id="ARBA00023237"/>
    </source>
</evidence>
<keyword evidence="5" id="KW-0998">Cell outer membrane</keyword>
<dbReference type="CDD" id="cd08977">
    <property type="entry name" value="SusD"/>
    <property type="match status" value="1"/>
</dbReference>
<dbReference type="Pfam" id="PF07980">
    <property type="entry name" value="SusD_RagB"/>
    <property type="match status" value="1"/>
</dbReference>
<comment type="subcellular location">
    <subcellularLocation>
        <location evidence="1">Cell outer membrane</location>
    </subcellularLocation>
</comment>
<reference evidence="9 10" key="1">
    <citation type="submission" date="2018-10" db="EMBL/GenBank/DDBJ databases">
        <title>Genome sequencing of Mucilaginibacter sp. HYN0043.</title>
        <authorList>
            <person name="Kim M."/>
            <person name="Yi H."/>
        </authorList>
    </citation>
    <scope>NUCLEOTIDE SEQUENCE [LARGE SCALE GENOMIC DNA]</scope>
    <source>
        <strain evidence="9 10">HYN0043</strain>
    </source>
</reference>
<comment type="similarity">
    <text evidence="2">Belongs to the SusD family.</text>
</comment>
<keyword evidence="3 6" id="KW-0732">Signal</keyword>
<dbReference type="Pfam" id="PF14322">
    <property type="entry name" value="SusD-like_3"/>
    <property type="match status" value="1"/>
</dbReference>
<evidence type="ECO:0000256" key="4">
    <source>
        <dbReference type="ARBA" id="ARBA00023136"/>
    </source>
</evidence>
<evidence type="ECO:0000313" key="9">
    <source>
        <dbReference type="EMBL" id="AYL93983.1"/>
    </source>
</evidence>
<dbReference type="AlphaFoldDB" id="A0A494VRM6"/>
<accession>A0A494VRM6</accession>
<keyword evidence="10" id="KW-1185">Reference proteome</keyword>
<protein>
    <submittedName>
        <fullName evidence="9">RagB/SusD family nutrient uptake outer membrane protein</fullName>
    </submittedName>
</protein>
<feature type="domain" description="SusD-like N-terminal" evidence="8">
    <location>
        <begin position="27"/>
        <end position="237"/>
    </location>
</feature>
<evidence type="ECO:0000259" key="8">
    <source>
        <dbReference type="Pfam" id="PF14322"/>
    </source>
</evidence>
<dbReference type="OrthoDB" id="630434at2"/>
<dbReference type="EMBL" id="CP032869">
    <property type="protein sequence ID" value="AYL93983.1"/>
    <property type="molecule type" value="Genomic_DNA"/>
</dbReference>
<dbReference type="GO" id="GO:0009279">
    <property type="term" value="C:cell outer membrane"/>
    <property type="evidence" value="ECO:0007669"/>
    <property type="project" value="UniProtKB-SubCell"/>
</dbReference>
<dbReference type="InterPro" id="IPR012944">
    <property type="entry name" value="SusD_RagB_dom"/>
</dbReference>
<dbReference type="InterPro" id="IPR011990">
    <property type="entry name" value="TPR-like_helical_dom_sf"/>
</dbReference>
<proteinExistence type="inferred from homology"/>
<dbReference type="Gene3D" id="1.25.40.390">
    <property type="match status" value="1"/>
</dbReference>
<evidence type="ECO:0000313" key="10">
    <source>
        <dbReference type="Proteomes" id="UP000270046"/>
    </source>
</evidence>
<dbReference type="SUPFAM" id="SSF48452">
    <property type="entry name" value="TPR-like"/>
    <property type="match status" value="1"/>
</dbReference>
<dbReference type="KEGG" id="muh:HYN43_001155"/>
<name>A0A494VRM6_9SPHI</name>
<gene>
    <name evidence="9" type="ORF">HYN43_001155</name>
</gene>
<sequence length="474" mass="52352">MMKRSKYSIIALSSLVMLYSTGCQKQLDIKPKDDVEQNQAIKTSKDVQGVLIGAYTAAGLRGLYGGRFQSTNDFLADDGDFSYFGTFSEYTELANKTITINNAFVEGVWDVGYNTINVCNNVLANLNLVDAANKDRVEGEAKFLRGMTYFDLARCFGKAWNDGTPASNLAVPIVLTPTTSIPGIQRVSRNTVAEVYAQAIADLKVAEAKLTNDPSPSSRTPYADSFAASAILARIYLTQENFTAAEEEATKIISSGAFSLVSDFGSEFQHPTQPTRVFNSTEDIFAIQISNQSGFNALNEVFASSDYSGRGETIINEQHFARYEAGDKRADEFYYDGSDNYTAKFNNTFGNVILVRLAEIYLIRAEARIRKAAPDLSGAKADIDIVRNRAKLAGTTATTATALFAVVKHERRVELAFEGFRLWDLKRYKETTVTTDENGDVVDSFPWNSPKLVFPIPKRERDANPSLPQNEGYQ</sequence>
<feature type="domain" description="RagB/SusD" evidence="7">
    <location>
        <begin position="339"/>
        <end position="473"/>
    </location>
</feature>
<evidence type="ECO:0000256" key="2">
    <source>
        <dbReference type="ARBA" id="ARBA00006275"/>
    </source>
</evidence>
<evidence type="ECO:0000256" key="1">
    <source>
        <dbReference type="ARBA" id="ARBA00004442"/>
    </source>
</evidence>
<evidence type="ECO:0000256" key="3">
    <source>
        <dbReference type="ARBA" id="ARBA00022729"/>
    </source>
</evidence>
<feature type="signal peptide" evidence="6">
    <location>
        <begin position="1"/>
        <end position="25"/>
    </location>
</feature>
<keyword evidence="4" id="KW-0472">Membrane</keyword>
<dbReference type="RefSeq" id="WP_119407703.1">
    <property type="nucleotide sequence ID" value="NZ_CP032869.1"/>
</dbReference>
<feature type="chain" id="PRO_5019773744" evidence="6">
    <location>
        <begin position="26"/>
        <end position="474"/>
    </location>
</feature>